<evidence type="ECO:0000313" key="3">
    <source>
        <dbReference type="Proteomes" id="UP001050691"/>
    </source>
</evidence>
<feature type="compositionally biased region" description="Low complexity" evidence="1">
    <location>
        <begin position="192"/>
        <end position="203"/>
    </location>
</feature>
<keyword evidence="3" id="KW-1185">Reference proteome</keyword>
<evidence type="ECO:0000256" key="1">
    <source>
        <dbReference type="SAM" id="MobiDB-lite"/>
    </source>
</evidence>
<dbReference type="AlphaFoldDB" id="A0AAV5AC79"/>
<gene>
    <name evidence="2" type="ORF">Clacol_005032</name>
</gene>
<sequence>MRIKVFGVLAVPYSFNNTGLSPVPLVDQKKTDNMQSLVRLFAFLYLLGLEKCVSSQTTSSIYYPGLVNSGGETPDDVLLASIAGSSGGTTTFVLTLSSTNQTALAELPSAQTVTLMDAPTTAHLSGTIPVDNQGDVVSLDIQCDIKGNVSTCQETDIVIANGTTITTFTTSYIESFSLAPVTLVASLTAAATPSPSAADGSNPSPSPPPKGGSTQANQTGSSTTPGSSPTSSPNGASYHTVSYFLCAIPVVMLLSMMMF</sequence>
<organism evidence="2 3">
    <name type="scientific">Clathrus columnatus</name>
    <dbReference type="NCBI Taxonomy" id="1419009"/>
    <lineage>
        <taxon>Eukaryota</taxon>
        <taxon>Fungi</taxon>
        <taxon>Dikarya</taxon>
        <taxon>Basidiomycota</taxon>
        <taxon>Agaricomycotina</taxon>
        <taxon>Agaricomycetes</taxon>
        <taxon>Phallomycetidae</taxon>
        <taxon>Phallales</taxon>
        <taxon>Clathraceae</taxon>
        <taxon>Clathrus</taxon>
    </lineage>
</organism>
<reference evidence="2" key="1">
    <citation type="submission" date="2021-10" db="EMBL/GenBank/DDBJ databases">
        <title>De novo Genome Assembly of Clathrus columnatus (Basidiomycota, Fungi) Using Illumina and Nanopore Sequence Data.</title>
        <authorList>
            <person name="Ogiso-Tanaka E."/>
            <person name="Itagaki H."/>
            <person name="Hosoya T."/>
            <person name="Hosaka K."/>
        </authorList>
    </citation>
    <scope>NUCLEOTIDE SEQUENCE</scope>
    <source>
        <strain evidence="2">MO-923</strain>
    </source>
</reference>
<accession>A0AAV5AC79</accession>
<evidence type="ECO:0000313" key="2">
    <source>
        <dbReference type="EMBL" id="GJJ10804.1"/>
    </source>
</evidence>
<feature type="compositionally biased region" description="Low complexity" evidence="1">
    <location>
        <begin position="219"/>
        <end position="233"/>
    </location>
</feature>
<name>A0AAV5AC79_9AGAM</name>
<proteinExistence type="predicted"/>
<dbReference type="EMBL" id="BPWL01000005">
    <property type="protein sequence ID" value="GJJ10804.1"/>
    <property type="molecule type" value="Genomic_DNA"/>
</dbReference>
<dbReference type="Proteomes" id="UP001050691">
    <property type="component" value="Unassembled WGS sequence"/>
</dbReference>
<comment type="caution">
    <text evidence="2">The sequence shown here is derived from an EMBL/GenBank/DDBJ whole genome shotgun (WGS) entry which is preliminary data.</text>
</comment>
<feature type="region of interest" description="Disordered" evidence="1">
    <location>
        <begin position="192"/>
        <end position="233"/>
    </location>
</feature>
<protein>
    <submittedName>
        <fullName evidence="2">Uncharacterized protein</fullName>
    </submittedName>
</protein>